<evidence type="ECO:0000313" key="7">
    <source>
        <dbReference type="EMBL" id="ROI00542.1"/>
    </source>
</evidence>
<keyword evidence="10" id="KW-1185">Reference proteome</keyword>
<feature type="transmembrane region" description="Helical" evidence="6">
    <location>
        <begin position="42"/>
        <end position="62"/>
    </location>
</feature>
<evidence type="ECO:0000313" key="8">
    <source>
        <dbReference type="EMBL" id="TDX94480.1"/>
    </source>
</evidence>
<feature type="transmembrane region" description="Helical" evidence="6">
    <location>
        <begin position="345"/>
        <end position="365"/>
    </location>
</feature>
<dbReference type="EMBL" id="SOQW01000001">
    <property type="protein sequence ID" value="TDX94480.1"/>
    <property type="molecule type" value="Genomic_DNA"/>
</dbReference>
<evidence type="ECO:0000313" key="9">
    <source>
        <dbReference type="Proteomes" id="UP000269375"/>
    </source>
</evidence>
<dbReference type="InterPro" id="IPR050833">
    <property type="entry name" value="Poly_Biosynth_Transport"/>
</dbReference>
<evidence type="ECO:0000256" key="5">
    <source>
        <dbReference type="ARBA" id="ARBA00023136"/>
    </source>
</evidence>
<dbReference type="GO" id="GO:0005886">
    <property type="term" value="C:plasma membrane"/>
    <property type="evidence" value="ECO:0007669"/>
    <property type="project" value="UniProtKB-SubCell"/>
</dbReference>
<protein>
    <submittedName>
        <fullName evidence="8">Polysaccharide biosynthesis protein</fullName>
    </submittedName>
</protein>
<feature type="transmembrane region" description="Helical" evidence="6">
    <location>
        <begin position="131"/>
        <end position="153"/>
    </location>
</feature>
<feature type="transmembrane region" description="Helical" evidence="6">
    <location>
        <begin position="12"/>
        <end position="30"/>
    </location>
</feature>
<feature type="transmembrane region" description="Helical" evidence="6">
    <location>
        <begin position="267"/>
        <end position="287"/>
    </location>
</feature>
<organism evidence="7 9">
    <name type="scientific">Chryseobacterium daecheongense</name>
    <dbReference type="NCBI Taxonomy" id="192389"/>
    <lineage>
        <taxon>Bacteria</taxon>
        <taxon>Pseudomonadati</taxon>
        <taxon>Bacteroidota</taxon>
        <taxon>Flavobacteriia</taxon>
        <taxon>Flavobacteriales</taxon>
        <taxon>Weeksellaceae</taxon>
        <taxon>Chryseobacterium group</taxon>
        <taxon>Chryseobacterium</taxon>
    </lineage>
</organism>
<comment type="caution">
    <text evidence="7">The sequence shown here is derived from an EMBL/GenBank/DDBJ whole genome shotgun (WGS) entry which is preliminary data.</text>
</comment>
<keyword evidence="5 6" id="KW-0472">Membrane</keyword>
<dbReference type="Pfam" id="PF01943">
    <property type="entry name" value="Polysacc_synt"/>
    <property type="match status" value="1"/>
</dbReference>
<dbReference type="PANTHER" id="PTHR30250:SF11">
    <property type="entry name" value="O-ANTIGEN TRANSPORTER-RELATED"/>
    <property type="match status" value="1"/>
</dbReference>
<feature type="transmembrane region" description="Helical" evidence="6">
    <location>
        <begin position="165"/>
        <end position="182"/>
    </location>
</feature>
<keyword evidence="4 6" id="KW-1133">Transmembrane helix</keyword>
<dbReference type="OrthoDB" id="512217at2"/>
<sequence length="430" mass="49677">MVKKFIKQNKENILNYVFQFGGILINIFFIKILINSLDKERFGIWQTMLTFVSYVALVNFGVGNGLRNYITKLTANNQTEVIGLALGKTVLKLIPIIVTSLLVMPVIIYNLNFDFFFKDIKLDQKEIKYSLIIYSFFFIINIVLSLVNSLSYGLQKSYLSTGSNFFNLATCFTIVLILNNLFQLNLIHIALIFGLSQSIVYIIYYFYLSRKFNIDIKFKGSLDLTEINKLSINFFVIELLYIVFSSLDNILISKFLGAQETADYSVVSKIFFVIIALFTTLLIKFWNNVTYAFEIKNHNWIHKELKKLVLISFGVFLFCLLITLFRDTILNLWIGKGVIKTSAATFLLFSVFTFLTCINSILMFLHNGLGRFKYQLISYSIMILIYLGYFFCFKIGSYEDLVLLKVILLIIGIFVNSLIFRDVSFRVAKS</sequence>
<keyword evidence="2" id="KW-1003">Cell membrane</keyword>
<feature type="transmembrane region" description="Helical" evidence="6">
    <location>
        <begin position="188"/>
        <end position="209"/>
    </location>
</feature>
<feature type="transmembrane region" description="Helical" evidence="6">
    <location>
        <begin position="93"/>
        <end position="111"/>
    </location>
</feature>
<dbReference type="Proteomes" id="UP000269375">
    <property type="component" value="Unassembled WGS sequence"/>
</dbReference>
<dbReference type="Proteomes" id="UP000295709">
    <property type="component" value="Unassembled WGS sequence"/>
</dbReference>
<feature type="transmembrane region" description="Helical" evidence="6">
    <location>
        <begin position="308"/>
        <end position="325"/>
    </location>
</feature>
<proteinExistence type="predicted"/>
<dbReference type="AlphaFoldDB" id="A0A3N0W661"/>
<evidence type="ECO:0000256" key="1">
    <source>
        <dbReference type="ARBA" id="ARBA00004651"/>
    </source>
</evidence>
<dbReference type="EMBL" id="RJTX01000001">
    <property type="protein sequence ID" value="ROI00542.1"/>
    <property type="molecule type" value="Genomic_DNA"/>
</dbReference>
<evidence type="ECO:0000256" key="6">
    <source>
        <dbReference type="SAM" id="Phobius"/>
    </source>
</evidence>
<keyword evidence="3 6" id="KW-0812">Transmembrane</keyword>
<accession>A0A3N0W661</accession>
<reference evidence="7" key="1">
    <citation type="submission" date="2018-11" db="EMBL/GenBank/DDBJ databases">
        <title>Proposal to divide the Flavobacteriaceae and reorganize its genera based on Amino Acid Identity values calculated from whole genome sequences.</title>
        <authorList>
            <person name="Nicholson A.C."/>
            <person name="Gulvik C.A."/>
            <person name="Whitney A.M."/>
            <person name="Humrighouse B.W."/>
            <person name="Bell M."/>
            <person name="Holmes B."/>
            <person name="Steigerwalt A."/>
            <person name="Villarma A."/>
            <person name="Sheth M."/>
            <person name="Batra D."/>
            <person name="Pryor J."/>
            <person name="Bernardet J.-F."/>
            <person name="Hugo C."/>
            <person name="Kampfer P."/>
            <person name="Newman J."/>
            <person name="Mcquiston J.R."/>
        </authorList>
    </citation>
    <scope>NUCLEOTIDE SEQUENCE</scope>
    <source>
        <strain evidence="7">DSM 15235</strain>
    </source>
</reference>
<evidence type="ECO:0000256" key="4">
    <source>
        <dbReference type="ARBA" id="ARBA00022989"/>
    </source>
</evidence>
<reference evidence="8 10" key="2">
    <citation type="submission" date="2019-03" db="EMBL/GenBank/DDBJ databases">
        <title>Genomic Encyclopedia of Archaeal and Bacterial Type Strains, Phase II (KMG-II): from individual species to whole genera.</title>
        <authorList>
            <person name="Goeker M."/>
        </authorList>
    </citation>
    <scope>NUCLEOTIDE SEQUENCE [LARGE SCALE GENOMIC DNA]</scope>
    <source>
        <strain evidence="8 10">DSM 15235</strain>
    </source>
</reference>
<dbReference type="RefSeq" id="WP_123262240.1">
    <property type="nucleotide sequence ID" value="NZ_RJTX01000001.1"/>
</dbReference>
<evidence type="ECO:0000256" key="2">
    <source>
        <dbReference type="ARBA" id="ARBA00022475"/>
    </source>
</evidence>
<gene>
    <name evidence="8" type="ORF">BCF50_0248</name>
    <name evidence="7" type="ORF">EGI05_06570</name>
</gene>
<name>A0A3N0W661_9FLAO</name>
<feature type="transmembrane region" description="Helical" evidence="6">
    <location>
        <begin position="402"/>
        <end position="420"/>
    </location>
</feature>
<feature type="transmembrane region" description="Helical" evidence="6">
    <location>
        <begin position="377"/>
        <end position="396"/>
    </location>
</feature>
<feature type="transmembrane region" description="Helical" evidence="6">
    <location>
        <begin position="230"/>
        <end position="247"/>
    </location>
</feature>
<evidence type="ECO:0000256" key="3">
    <source>
        <dbReference type="ARBA" id="ARBA00022692"/>
    </source>
</evidence>
<evidence type="ECO:0000313" key="10">
    <source>
        <dbReference type="Proteomes" id="UP000295709"/>
    </source>
</evidence>
<dbReference type="InterPro" id="IPR002797">
    <property type="entry name" value="Polysacc_synth"/>
</dbReference>
<dbReference type="PANTHER" id="PTHR30250">
    <property type="entry name" value="PST FAMILY PREDICTED COLANIC ACID TRANSPORTER"/>
    <property type="match status" value="1"/>
</dbReference>
<comment type="subcellular location">
    <subcellularLocation>
        <location evidence="1">Cell membrane</location>
        <topology evidence="1">Multi-pass membrane protein</topology>
    </subcellularLocation>
</comment>